<dbReference type="SMART" id="SM00283">
    <property type="entry name" value="MA"/>
    <property type="match status" value="1"/>
</dbReference>
<evidence type="ECO:0000313" key="11">
    <source>
        <dbReference type="EMBL" id="MCR2803668.1"/>
    </source>
</evidence>
<evidence type="ECO:0000313" key="12">
    <source>
        <dbReference type="Proteomes" id="UP001141950"/>
    </source>
</evidence>
<keyword evidence="4 6" id="KW-0807">Transducer</keyword>
<evidence type="ECO:0000256" key="4">
    <source>
        <dbReference type="ARBA" id="ARBA00023224"/>
    </source>
</evidence>
<dbReference type="SUPFAM" id="SSF58104">
    <property type="entry name" value="Methyl-accepting chemotaxis protein (MCP) signaling domain"/>
    <property type="match status" value="1"/>
</dbReference>
<comment type="subcellular location">
    <subcellularLocation>
        <location evidence="1">Cell membrane</location>
    </subcellularLocation>
</comment>
<dbReference type="EMBL" id="JANIPJ010000004">
    <property type="protein sequence ID" value="MCR2803668.1"/>
    <property type="molecule type" value="Genomic_DNA"/>
</dbReference>
<keyword evidence="12" id="KW-1185">Reference proteome</keyword>
<feature type="domain" description="Methyl-accepting transducer" evidence="9">
    <location>
        <begin position="288"/>
        <end position="524"/>
    </location>
</feature>
<dbReference type="Gene3D" id="6.10.340.10">
    <property type="match status" value="1"/>
</dbReference>
<dbReference type="PROSITE" id="PS50885">
    <property type="entry name" value="HAMP"/>
    <property type="match status" value="1"/>
</dbReference>
<evidence type="ECO:0000256" key="1">
    <source>
        <dbReference type="ARBA" id="ARBA00004236"/>
    </source>
</evidence>
<evidence type="ECO:0000259" key="10">
    <source>
        <dbReference type="PROSITE" id="PS50885"/>
    </source>
</evidence>
<dbReference type="InterPro" id="IPR003660">
    <property type="entry name" value="HAMP_dom"/>
</dbReference>
<evidence type="ECO:0000256" key="8">
    <source>
        <dbReference type="SAM" id="Phobius"/>
    </source>
</evidence>
<evidence type="ECO:0000259" key="9">
    <source>
        <dbReference type="PROSITE" id="PS50111"/>
    </source>
</evidence>
<dbReference type="PANTHER" id="PTHR32089:SF112">
    <property type="entry name" value="LYSOZYME-LIKE PROTEIN-RELATED"/>
    <property type="match status" value="1"/>
</dbReference>
<organism evidence="11 12">
    <name type="scientific">Paenibacillus soyae</name>
    <dbReference type="NCBI Taxonomy" id="2969249"/>
    <lineage>
        <taxon>Bacteria</taxon>
        <taxon>Bacillati</taxon>
        <taxon>Bacillota</taxon>
        <taxon>Bacilli</taxon>
        <taxon>Bacillales</taxon>
        <taxon>Paenibacillaceae</taxon>
        <taxon>Paenibacillus</taxon>
    </lineage>
</organism>
<feature type="domain" description="HAMP" evidence="10">
    <location>
        <begin position="216"/>
        <end position="269"/>
    </location>
</feature>
<dbReference type="AlphaFoldDB" id="A0A9X2MKL8"/>
<keyword evidence="7" id="KW-0175">Coiled coil</keyword>
<evidence type="ECO:0000256" key="3">
    <source>
        <dbReference type="ARBA" id="ARBA00023136"/>
    </source>
</evidence>
<proteinExistence type="inferred from homology"/>
<evidence type="ECO:0000256" key="6">
    <source>
        <dbReference type="PROSITE-ProRule" id="PRU00284"/>
    </source>
</evidence>
<reference evidence="11" key="1">
    <citation type="submission" date="2022-08" db="EMBL/GenBank/DDBJ databases">
        <title>The genomic sequence of strain Paenibacillus sp. SCIV0701.</title>
        <authorList>
            <person name="Zhao H."/>
        </authorList>
    </citation>
    <scope>NUCLEOTIDE SEQUENCE</scope>
    <source>
        <strain evidence="11">SCIV0701</strain>
    </source>
</reference>
<comment type="similarity">
    <text evidence="5">Belongs to the methyl-accepting chemotaxis (MCP) protein family.</text>
</comment>
<protein>
    <submittedName>
        <fullName evidence="11">Methyl-accepting chemotaxis protein</fullName>
    </submittedName>
</protein>
<dbReference type="Proteomes" id="UP001141950">
    <property type="component" value="Unassembled WGS sequence"/>
</dbReference>
<evidence type="ECO:0000256" key="2">
    <source>
        <dbReference type="ARBA" id="ARBA00022475"/>
    </source>
</evidence>
<keyword evidence="8" id="KW-0812">Transmembrane</keyword>
<dbReference type="GO" id="GO:0007165">
    <property type="term" value="P:signal transduction"/>
    <property type="evidence" value="ECO:0007669"/>
    <property type="project" value="UniProtKB-KW"/>
</dbReference>
<feature type="coiled-coil region" evidence="7">
    <location>
        <begin position="74"/>
        <end position="104"/>
    </location>
</feature>
<dbReference type="RefSeq" id="WP_257444175.1">
    <property type="nucleotide sequence ID" value="NZ_JANIPJ010000004.1"/>
</dbReference>
<accession>A0A9X2MKL8</accession>
<evidence type="ECO:0000256" key="5">
    <source>
        <dbReference type="ARBA" id="ARBA00029447"/>
    </source>
</evidence>
<dbReference type="PANTHER" id="PTHR32089">
    <property type="entry name" value="METHYL-ACCEPTING CHEMOTAXIS PROTEIN MCPB"/>
    <property type="match status" value="1"/>
</dbReference>
<dbReference type="Gene3D" id="1.10.287.950">
    <property type="entry name" value="Methyl-accepting chemotaxis protein"/>
    <property type="match status" value="1"/>
</dbReference>
<dbReference type="GO" id="GO:0005886">
    <property type="term" value="C:plasma membrane"/>
    <property type="evidence" value="ECO:0007669"/>
    <property type="project" value="UniProtKB-SubCell"/>
</dbReference>
<name>A0A9X2MKL8_9BACL</name>
<sequence length="577" mass="61857">MRLSLRVKLILLAAVPLLFYAGTGIFQLGEQKSVYNEMKTDVVDKMSRIESLILNADRDMYQASMSYLLLETGKLDAEAKNANLTELSENYRQALDRVAEAKMLAETSGLMAAASEQTGKTTTELYEVFESDFGNWYKDAILLADDGQSVPVNAALDELFEGGRSAIDEISGIAELHSAELMSGIEERLNKNRLSVLVGIIAVSILLTLMVTFIIIRVMGTIRTVVRKMQLVGDGDLTSERESRYSKDELGLISRSTDDMIDSMSKLVTGIVSSTKQVGDSSSQLSKSAGESAAASEHVAIHIQEVASGSEKQARSAEETSRAIEEMTLGITRIAENTSDLADQSQTTASQADQGQAALLRLLSQMEEIKAIIGKLSSTIHMLENRSQEIGSIAQNITAFSNQTNILSLNASIEAARAGEHGRGFAVVAGEIRKLAAGSLESAESINGLVSLTQGEIAGASAYMSRTLVEVERGSERVNEVNEKLTAITAAIVQMTEQLQENSAITQQMSASSEEVSASVEQSASTAAANLGKTESVAAATEEQLALMENISSSANELDEIVKQLSSAVSHFKVKVS</sequence>
<keyword evidence="3 8" id="KW-0472">Membrane</keyword>
<keyword evidence="2" id="KW-1003">Cell membrane</keyword>
<comment type="caution">
    <text evidence="11">The sequence shown here is derived from an EMBL/GenBank/DDBJ whole genome shotgun (WGS) entry which is preliminary data.</text>
</comment>
<keyword evidence="8" id="KW-1133">Transmembrane helix</keyword>
<dbReference type="PROSITE" id="PS50111">
    <property type="entry name" value="CHEMOTAXIS_TRANSDUC_2"/>
    <property type="match status" value="1"/>
</dbReference>
<dbReference type="Pfam" id="PF00015">
    <property type="entry name" value="MCPsignal"/>
    <property type="match status" value="1"/>
</dbReference>
<dbReference type="InterPro" id="IPR004089">
    <property type="entry name" value="MCPsignal_dom"/>
</dbReference>
<evidence type="ECO:0000256" key="7">
    <source>
        <dbReference type="SAM" id="Coils"/>
    </source>
</evidence>
<gene>
    <name evidence="11" type="ORF">NQZ67_07205</name>
</gene>
<feature type="transmembrane region" description="Helical" evidence="8">
    <location>
        <begin position="196"/>
        <end position="219"/>
    </location>
</feature>